<evidence type="ECO:0000313" key="3">
    <source>
        <dbReference type="Proteomes" id="UP001165122"/>
    </source>
</evidence>
<dbReference type="Proteomes" id="UP001165122">
    <property type="component" value="Unassembled WGS sequence"/>
</dbReference>
<dbReference type="EMBL" id="BRXW01000206">
    <property type="protein sequence ID" value="GMI13988.1"/>
    <property type="molecule type" value="Genomic_DNA"/>
</dbReference>
<proteinExistence type="predicted"/>
<keyword evidence="1" id="KW-0472">Membrane</keyword>
<keyword evidence="3" id="KW-1185">Reference proteome</keyword>
<comment type="caution">
    <text evidence="2">The sequence shown here is derived from an EMBL/GenBank/DDBJ whole genome shotgun (WGS) entry which is preliminary data.</text>
</comment>
<sequence length="77" mass="8587">MMSSFTSTPDRSLQRYNIDVDLESDPAASSKVDSYHNSVTWWQLLMCCGKLLLAIAVGIGLLFFLLCMLFYAGYIGP</sequence>
<evidence type="ECO:0000313" key="2">
    <source>
        <dbReference type="EMBL" id="GMI13988.1"/>
    </source>
</evidence>
<name>A0A9W7FL39_9STRA</name>
<accession>A0A9W7FL39</accession>
<reference evidence="3" key="1">
    <citation type="journal article" date="2023" name="Commun. Biol.">
        <title>Genome analysis of Parmales, the sister group of diatoms, reveals the evolutionary specialization of diatoms from phago-mixotrophs to photoautotrophs.</title>
        <authorList>
            <person name="Ban H."/>
            <person name="Sato S."/>
            <person name="Yoshikawa S."/>
            <person name="Yamada K."/>
            <person name="Nakamura Y."/>
            <person name="Ichinomiya M."/>
            <person name="Sato N."/>
            <person name="Blanc-Mathieu R."/>
            <person name="Endo H."/>
            <person name="Kuwata A."/>
            <person name="Ogata H."/>
        </authorList>
    </citation>
    <scope>NUCLEOTIDE SEQUENCE [LARGE SCALE GENOMIC DNA]</scope>
    <source>
        <strain evidence="3">NIES 3700</strain>
    </source>
</reference>
<evidence type="ECO:0000256" key="1">
    <source>
        <dbReference type="SAM" id="Phobius"/>
    </source>
</evidence>
<gene>
    <name evidence="2" type="ORF">TrLO_g2091</name>
</gene>
<keyword evidence="1" id="KW-0812">Transmembrane</keyword>
<dbReference type="AlphaFoldDB" id="A0A9W7FL39"/>
<keyword evidence="1" id="KW-1133">Transmembrane helix</keyword>
<feature type="transmembrane region" description="Helical" evidence="1">
    <location>
        <begin position="51"/>
        <end position="74"/>
    </location>
</feature>
<organism evidence="2 3">
    <name type="scientific">Triparma laevis f. longispina</name>
    <dbReference type="NCBI Taxonomy" id="1714387"/>
    <lineage>
        <taxon>Eukaryota</taxon>
        <taxon>Sar</taxon>
        <taxon>Stramenopiles</taxon>
        <taxon>Ochrophyta</taxon>
        <taxon>Bolidophyceae</taxon>
        <taxon>Parmales</taxon>
        <taxon>Triparmaceae</taxon>
        <taxon>Triparma</taxon>
    </lineage>
</organism>
<protein>
    <submittedName>
        <fullName evidence="2">Uncharacterized protein</fullName>
    </submittedName>
</protein>